<evidence type="ECO:0000256" key="1">
    <source>
        <dbReference type="SAM" id="Phobius"/>
    </source>
</evidence>
<keyword evidence="1" id="KW-0812">Transmembrane</keyword>
<feature type="transmembrane region" description="Helical" evidence="1">
    <location>
        <begin position="101"/>
        <end position="121"/>
    </location>
</feature>
<organism evidence="2 3">
    <name type="scientific">Sphaerisporangium rufum</name>
    <dbReference type="NCBI Taxonomy" id="1381558"/>
    <lineage>
        <taxon>Bacteria</taxon>
        <taxon>Bacillati</taxon>
        <taxon>Actinomycetota</taxon>
        <taxon>Actinomycetes</taxon>
        <taxon>Streptosporangiales</taxon>
        <taxon>Streptosporangiaceae</taxon>
        <taxon>Sphaerisporangium</taxon>
    </lineage>
</organism>
<evidence type="ECO:0000313" key="3">
    <source>
        <dbReference type="Proteomes" id="UP000655287"/>
    </source>
</evidence>
<name>A0A919R2E9_9ACTN</name>
<evidence type="ECO:0000313" key="2">
    <source>
        <dbReference type="EMBL" id="GII77813.1"/>
    </source>
</evidence>
<protein>
    <submittedName>
        <fullName evidence="2">Uncharacterized protein</fullName>
    </submittedName>
</protein>
<feature type="transmembrane region" description="Helical" evidence="1">
    <location>
        <begin position="306"/>
        <end position="329"/>
    </location>
</feature>
<dbReference type="Proteomes" id="UP000655287">
    <property type="component" value="Unassembled WGS sequence"/>
</dbReference>
<dbReference type="RefSeq" id="WP_203984824.1">
    <property type="nucleotide sequence ID" value="NZ_BOOU01000041.1"/>
</dbReference>
<keyword evidence="1" id="KW-0472">Membrane</keyword>
<comment type="caution">
    <text evidence="2">The sequence shown here is derived from an EMBL/GenBank/DDBJ whole genome shotgun (WGS) entry which is preliminary data.</text>
</comment>
<reference evidence="2" key="1">
    <citation type="submission" date="2021-01" db="EMBL/GenBank/DDBJ databases">
        <title>Whole genome shotgun sequence of Sphaerisporangium rufum NBRC 109079.</title>
        <authorList>
            <person name="Komaki H."/>
            <person name="Tamura T."/>
        </authorList>
    </citation>
    <scope>NUCLEOTIDE SEQUENCE</scope>
    <source>
        <strain evidence="2">NBRC 109079</strain>
    </source>
</reference>
<dbReference type="AlphaFoldDB" id="A0A919R2E9"/>
<feature type="transmembrane region" description="Helical" evidence="1">
    <location>
        <begin position="141"/>
        <end position="159"/>
    </location>
</feature>
<keyword evidence="1" id="KW-1133">Transmembrane helix</keyword>
<dbReference type="EMBL" id="BOOU01000041">
    <property type="protein sequence ID" value="GII77813.1"/>
    <property type="molecule type" value="Genomic_DNA"/>
</dbReference>
<proteinExistence type="predicted"/>
<feature type="transmembrane region" description="Helical" evidence="1">
    <location>
        <begin position="232"/>
        <end position="254"/>
    </location>
</feature>
<keyword evidence="3" id="KW-1185">Reference proteome</keyword>
<gene>
    <name evidence="2" type="ORF">Sru01_27950</name>
</gene>
<feature type="transmembrane region" description="Helical" evidence="1">
    <location>
        <begin position="180"/>
        <end position="200"/>
    </location>
</feature>
<sequence>MAADGTGGRRAARAFTLSRRMALCGLAVLAIDRLALAEAAPGAIRPFETPPDAWVLAARHDDIAATCTLWVVVLFAVPAVLFAGVALLLKRGSPAATAIGRLLLGLCTPLYLGCLLGVAFVGVPSDWGGEFPEMELATWYAPVRGAVLGAAALAHLAGVHRATRAGAGRRTAPAPAAVPLAAGHLALAGLNMTVLTMVAVDQARRIARLDFDPARHASTGESYLTGVADSGWVYAALLAAAAVALAAPSLIAWRAGVSAPLLVWSGAVGCPILLLMVVTSLGMPFFVAGGGGEPVPAVISDGPPRYLPATIVQSCLGGLAYLAVAVLLVRTAARHPAARRSVG</sequence>
<feature type="transmembrane region" description="Helical" evidence="1">
    <location>
        <begin position="261"/>
        <end position="286"/>
    </location>
</feature>
<accession>A0A919R2E9</accession>
<feature type="transmembrane region" description="Helical" evidence="1">
    <location>
        <begin position="63"/>
        <end position="89"/>
    </location>
</feature>